<dbReference type="Proteomes" id="UP000000539">
    <property type="component" value="Chromosome 1"/>
</dbReference>
<evidence type="ECO:0000259" key="1">
    <source>
        <dbReference type="Pfam" id="PF16178"/>
    </source>
</evidence>
<dbReference type="PANTHER" id="PTHR12308:SF20">
    <property type="entry name" value="ANOCTAMIN-2"/>
    <property type="match status" value="1"/>
</dbReference>
<name>A0A8V0ZSQ7_CHICK</name>
<organism evidence="2 3">
    <name type="scientific">Gallus gallus</name>
    <name type="common">Chicken</name>
    <dbReference type="NCBI Taxonomy" id="9031"/>
    <lineage>
        <taxon>Eukaryota</taxon>
        <taxon>Metazoa</taxon>
        <taxon>Chordata</taxon>
        <taxon>Craniata</taxon>
        <taxon>Vertebrata</taxon>
        <taxon>Euteleostomi</taxon>
        <taxon>Archelosauria</taxon>
        <taxon>Archosauria</taxon>
        <taxon>Dinosauria</taxon>
        <taxon>Saurischia</taxon>
        <taxon>Theropoda</taxon>
        <taxon>Coelurosauria</taxon>
        <taxon>Aves</taxon>
        <taxon>Neognathae</taxon>
        <taxon>Galloanserae</taxon>
        <taxon>Galliformes</taxon>
        <taxon>Phasianidae</taxon>
        <taxon>Phasianinae</taxon>
        <taxon>Gallus</taxon>
    </lineage>
</organism>
<sequence>METHVPASSHSSLNRQKAATSSREYFLGCNSKYLTVPRNRPSLHSSRINGSLEAPSCVDTDCSSIINNYLDGTQGEAMDSMSGMHFRDSNRKVDYVLVYHYRKRLTQHQPGAGSPRPMHRAASMAIVSNGGTKKGCLKLQPDNGQHAPQEAEVIELDPLDTLEEEKRLQREEYECNLVAAGLEIEKDTENKSQGLNFVRIHATWQVLSREAELLKIKMPTKKMYEIKEEGGIVKKLSEIWRKLSEPLQPQVPQEDTKMKSLSYPFSREKIYLYNIRDKDTFFDNATRSRIVHEILKRTSTKTRNSMGKKGR</sequence>
<protein>
    <recommendedName>
        <fullName evidence="1">Anoctamin dimerisation domain-containing protein</fullName>
    </recommendedName>
</protein>
<proteinExistence type="predicted"/>
<evidence type="ECO:0000313" key="2">
    <source>
        <dbReference type="Ensembl" id="ENSGALP00010036533.1"/>
    </source>
</evidence>
<dbReference type="AlphaFoldDB" id="A0A8V0ZSQ7"/>
<dbReference type="InterPro" id="IPR032394">
    <property type="entry name" value="Anoct_dimer"/>
</dbReference>
<accession>A0A8V0ZSQ7</accession>
<feature type="domain" description="Anoctamin dimerisation" evidence="1">
    <location>
        <begin position="86"/>
        <end position="303"/>
    </location>
</feature>
<reference evidence="2" key="3">
    <citation type="submission" date="2025-09" db="UniProtKB">
        <authorList>
            <consortium name="Ensembl"/>
        </authorList>
    </citation>
    <scope>IDENTIFICATION</scope>
    <source>
        <strain evidence="2">broiler</strain>
    </source>
</reference>
<dbReference type="Pfam" id="PF16178">
    <property type="entry name" value="Anoct_dimer"/>
    <property type="match status" value="1"/>
</dbReference>
<dbReference type="PANTHER" id="PTHR12308">
    <property type="entry name" value="ANOCTAMIN"/>
    <property type="match status" value="1"/>
</dbReference>
<keyword evidence="3" id="KW-1185">Reference proteome</keyword>
<dbReference type="InterPro" id="IPR007632">
    <property type="entry name" value="Anoctamin"/>
</dbReference>
<reference evidence="2" key="1">
    <citation type="submission" date="2020-11" db="EMBL/GenBank/DDBJ databases">
        <title>Gallus gallus (Chicken) genome, bGalGal1, GRCg7b, maternal haplotype autosomes + Z &amp; W.</title>
        <authorList>
            <person name="Warren W."/>
            <person name="Formenti G."/>
            <person name="Fedrigo O."/>
            <person name="Haase B."/>
            <person name="Mountcastle J."/>
            <person name="Balacco J."/>
            <person name="Tracey A."/>
            <person name="Schneider V."/>
            <person name="Okimoto R."/>
            <person name="Cheng H."/>
            <person name="Hawken R."/>
            <person name="Howe K."/>
            <person name="Jarvis E.D."/>
        </authorList>
    </citation>
    <scope>NUCLEOTIDE SEQUENCE [LARGE SCALE GENOMIC DNA]</scope>
    <source>
        <strain evidence="2">Broiler</strain>
    </source>
</reference>
<dbReference type="GeneTree" id="ENSGT00940000155840"/>
<evidence type="ECO:0000313" key="3">
    <source>
        <dbReference type="Proteomes" id="UP000000539"/>
    </source>
</evidence>
<dbReference type="Ensembl" id="ENSGALT00010059773.1">
    <property type="protein sequence ID" value="ENSGALP00010036533.1"/>
    <property type="gene ID" value="ENSGALG00010024507.1"/>
</dbReference>
<reference evidence="2" key="2">
    <citation type="submission" date="2025-08" db="UniProtKB">
        <authorList>
            <consortium name="Ensembl"/>
        </authorList>
    </citation>
    <scope>IDENTIFICATION</scope>
    <source>
        <strain evidence="2">broiler</strain>
    </source>
</reference>
<dbReference type="GO" id="GO:0046983">
    <property type="term" value="F:protein dimerization activity"/>
    <property type="evidence" value="ECO:0007669"/>
    <property type="project" value="InterPro"/>
</dbReference>